<keyword evidence="4 7" id="KW-0274">FAD</keyword>
<feature type="domain" description="Acyl-CoA oxidase/dehydrogenase middle" evidence="9">
    <location>
        <begin position="147"/>
        <end position="237"/>
    </location>
</feature>
<dbReference type="SUPFAM" id="SSF47203">
    <property type="entry name" value="Acyl-CoA dehydrogenase C-terminal domain-like"/>
    <property type="match status" value="1"/>
</dbReference>
<dbReference type="Gene3D" id="1.10.540.10">
    <property type="entry name" value="Acyl-CoA dehydrogenase/oxidase, N-terminal domain"/>
    <property type="match status" value="1"/>
</dbReference>
<accession>A0A402B273</accession>
<feature type="domain" description="Acyl-CoA dehydrogenase/oxidase C-terminal" evidence="8">
    <location>
        <begin position="249"/>
        <end position="396"/>
    </location>
</feature>
<dbReference type="Gene3D" id="1.20.140.10">
    <property type="entry name" value="Butyryl-CoA Dehydrogenase, subunit A, domain 3"/>
    <property type="match status" value="1"/>
</dbReference>
<gene>
    <name evidence="11" type="ORF">KDA_09290</name>
</gene>
<dbReference type="FunFam" id="2.40.110.10:FF:000002">
    <property type="entry name" value="Acyl-CoA dehydrogenase fadE12"/>
    <property type="match status" value="1"/>
</dbReference>
<dbReference type="GO" id="GO:0046949">
    <property type="term" value="P:fatty-acyl-CoA biosynthetic process"/>
    <property type="evidence" value="ECO:0007669"/>
    <property type="project" value="TreeGrafter"/>
</dbReference>
<dbReference type="InterPro" id="IPR036250">
    <property type="entry name" value="AcylCo_DH-like_C"/>
</dbReference>
<dbReference type="InterPro" id="IPR009075">
    <property type="entry name" value="AcylCo_DH/oxidase_C"/>
</dbReference>
<evidence type="ECO:0000256" key="7">
    <source>
        <dbReference type="RuleBase" id="RU362125"/>
    </source>
</evidence>
<dbReference type="Pfam" id="PF02770">
    <property type="entry name" value="Acyl-CoA_dh_M"/>
    <property type="match status" value="1"/>
</dbReference>
<dbReference type="EMBL" id="BIFT01000001">
    <property type="protein sequence ID" value="GCE25445.1"/>
    <property type="molecule type" value="Genomic_DNA"/>
</dbReference>
<dbReference type="InterPro" id="IPR052033">
    <property type="entry name" value="Glutaryl-CoA_DH_mitochondrial"/>
</dbReference>
<evidence type="ECO:0000259" key="10">
    <source>
        <dbReference type="Pfam" id="PF02771"/>
    </source>
</evidence>
<evidence type="ECO:0000259" key="8">
    <source>
        <dbReference type="Pfam" id="PF00441"/>
    </source>
</evidence>
<comment type="cofactor">
    <cofactor evidence="1 7">
        <name>FAD</name>
        <dbReference type="ChEBI" id="CHEBI:57692"/>
    </cofactor>
</comment>
<comment type="similarity">
    <text evidence="2 7">Belongs to the acyl-CoA dehydrogenase family.</text>
</comment>
<dbReference type="InterPro" id="IPR009100">
    <property type="entry name" value="AcylCoA_DH/oxidase_NM_dom_sf"/>
</dbReference>
<organism evidence="11 12">
    <name type="scientific">Dictyobacter alpinus</name>
    <dbReference type="NCBI Taxonomy" id="2014873"/>
    <lineage>
        <taxon>Bacteria</taxon>
        <taxon>Bacillati</taxon>
        <taxon>Chloroflexota</taxon>
        <taxon>Ktedonobacteria</taxon>
        <taxon>Ktedonobacterales</taxon>
        <taxon>Dictyobacteraceae</taxon>
        <taxon>Dictyobacter</taxon>
    </lineage>
</organism>
<dbReference type="GO" id="GO:0000062">
    <property type="term" value="F:fatty-acyl-CoA binding"/>
    <property type="evidence" value="ECO:0007669"/>
    <property type="project" value="TreeGrafter"/>
</dbReference>
<comment type="caution">
    <text evidence="11">The sequence shown here is derived from an EMBL/GenBank/DDBJ whole genome shotgun (WGS) entry which is preliminary data.</text>
</comment>
<dbReference type="InterPro" id="IPR037069">
    <property type="entry name" value="AcylCoA_DH/ox_N_sf"/>
</dbReference>
<dbReference type="Pfam" id="PF00441">
    <property type="entry name" value="Acyl-CoA_dh_1"/>
    <property type="match status" value="1"/>
</dbReference>
<keyword evidence="12" id="KW-1185">Reference proteome</keyword>
<dbReference type="RefSeq" id="WP_126626026.1">
    <property type="nucleotide sequence ID" value="NZ_BIFT01000001.1"/>
</dbReference>
<evidence type="ECO:0000313" key="11">
    <source>
        <dbReference type="EMBL" id="GCE25445.1"/>
    </source>
</evidence>
<proteinExistence type="inferred from homology"/>
<dbReference type="PANTHER" id="PTHR42807">
    <property type="entry name" value="GLUTARYL-COA DEHYDROGENASE, MITOCHONDRIAL"/>
    <property type="match status" value="1"/>
</dbReference>
<evidence type="ECO:0000313" key="12">
    <source>
        <dbReference type="Proteomes" id="UP000287171"/>
    </source>
</evidence>
<dbReference type="FunFam" id="1.10.540.10:FF:000026">
    <property type="entry name" value="Acyl-CoA dehydrogenase medium chain"/>
    <property type="match status" value="1"/>
</dbReference>
<sequence length="403" mass="44184">MTETSRKTPTHGSSQAQLPAATDLYRLDTLLSEEERMVRDTVQKFVRERVLPVIGEHFEAGTFPRELVPEMAELGLLGMHLDGYGCAGLSAVCYGLACQELEAGDSGIRSFVSVQGSLAMFPIFAFGSEAQKQRWLPAMAQGEVIGCFGLTEPDVGSDAANMRTTARRDGTSYVLNGTKMWITNGGIADIAIVWARTEDGVRGFIIERGTPGFSTSNIHRKLSLRASVTSELHFDDCHIPAENMLPEVRGMRGPLSCLNEARYGIAWGATGAARACYETSLEYAKTREQFQRPIARFQLVQQKLVGMATELVKSQLLALQLGRLKDQGQLHPVQISVAKRNNVREALKTAREARSILGANGITLEYPIIRHMNNLESVFTYEGTDDIHTLIIGQAITGESAFS</sequence>
<feature type="domain" description="Acyl-CoA dehydrogenase/oxidase N-terminal" evidence="10">
    <location>
        <begin position="32"/>
        <end position="143"/>
    </location>
</feature>
<dbReference type="GO" id="GO:0004361">
    <property type="term" value="F:glutaryl-CoA dehydrogenase activity"/>
    <property type="evidence" value="ECO:0007669"/>
    <property type="project" value="TreeGrafter"/>
</dbReference>
<protein>
    <submittedName>
        <fullName evidence="11">Glutaryl-CoA dehydrogenase</fullName>
    </submittedName>
</protein>
<dbReference type="OrthoDB" id="9778581at2"/>
<keyword evidence="5" id="KW-0809">Transit peptide</keyword>
<dbReference type="PANTHER" id="PTHR42807:SF1">
    <property type="entry name" value="GLUTARYL-COA DEHYDROGENASE, MITOCHONDRIAL"/>
    <property type="match status" value="1"/>
</dbReference>
<dbReference type="SUPFAM" id="SSF56645">
    <property type="entry name" value="Acyl-CoA dehydrogenase NM domain-like"/>
    <property type="match status" value="1"/>
</dbReference>
<evidence type="ECO:0000256" key="2">
    <source>
        <dbReference type="ARBA" id="ARBA00009347"/>
    </source>
</evidence>
<keyword evidence="3 7" id="KW-0285">Flavoprotein</keyword>
<evidence type="ECO:0000256" key="3">
    <source>
        <dbReference type="ARBA" id="ARBA00022630"/>
    </source>
</evidence>
<dbReference type="GO" id="GO:0033539">
    <property type="term" value="P:fatty acid beta-oxidation using acyl-CoA dehydrogenase"/>
    <property type="evidence" value="ECO:0007669"/>
    <property type="project" value="TreeGrafter"/>
</dbReference>
<dbReference type="Gene3D" id="2.40.110.10">
    <property type="entry name" value="Butyryl-CoA Dehydrogenase, subunit A, domain 2"/>
    <property type="match status" value="1"/>
</dbReference>
<dbReference type="InterPro" id="IPR006091">
    <property type="entry name" value="Acyl-CoA_Oxase/DH_mid-dom"/>
</dbReference>
<evidence type="ECO:0000256" key="4">
    <source>
        <dbReference type="ARBA" id="ARBA00022827"/>
    </source>
</evidence>
<reference evidence="12" key="1">
    <citation type="submission" date="2018-12" db="EMBL/GenBank/DDBJ databases">
        <title>Tengunoibacter tsumagoiensis gen. nov., sp. nov., Dictyobacter kobayashii sp. nov., D. alpinus sp. nov., and D. joshuensis sp. nov. and description of Dictyobacteraceae fam. nov. within the order Ktedonobacterales isolated from Tengu-no-mugimeshi.</title>
        <authorList>
            <person name="Wang C.M."/>
            <person name="Zheng Y."/>
            <person name="Sakai Y."/>
            <person name="Toyoda A."/>
            <person name="Minakuchi Y."/>
            <person name="Abe K."/>
            <person name="Yokota A."/>
            <person name="Yabe S."/>
        </authorList>
    </citation>
    <scope>NUCLEOTIDE SEQUENCE [LARGE SCALE GENOMIC DNA]</scope>
    <source>
        <strain evidence="12">Uno16</strain>
    </source>
</reference>
<name>A0A402B273_9CHLR</name>
<dbReference type="Proteomes" id="UP000287171">
    <property type="component" value="Unassembled WGS sequence"/>
</dbReference>
<evidence type="ECO:0000256" key="5">
    <source>
        <dbReference type="ARBA" id="ARBA00022946"/>
    </source>
</evidence>
<dbReference type="AlphaFoldDB" id="A0A402B273"/>
<dbReference type="GO" id="GO:0050660">
    <property type="term" value="F:flavin adenine dinucleotide binding"/>
    <property type="evidence" value="ECO:0007669"/>
    <property type="project" value="InterPro"/>
</dbReference>
<dbReference type="Pfam" id="PF02771">
    <property type="entry name" value="Acyl-CoA_dh_N"/>
    <property type="match status" value="1"/>
</dbReference>
<evidence type="ECO:0000256" key="6">
    <source>
        <dbReference type="ARBA" id="ARBA00023002"/>
    </source>
</evidence>
<dbReference type="InterPro" id="IPR046373">
    <property type="entry name" value="Acyl-CoA_Oxase/DH_mid-dom_sf"/>
</dbReference>
<evidence type="ECO:0000256" key="1">
    <source>
        <dbReference type="ARBA" id="ARBA00001974"/>
    </source>
</evidence>
<evidence type="ECO:0000259" key="9">
    <source>
        <dbReference type="Pfam" id="PF02770"/>
    </source>
</evidence>
<keyword evidence="6 7" id="KW-0560">Oxidoreductase</keyword>
<dbReference type="InterPro" id="IPR013786">
    <property type="entry name" value="AcylCoA_DH/ox_N"/>
</dbReference>